<evidence type="ECO:0000313" key="11">
    <source>
        <dbReference type="Proteomes" id="UP000426265"/>
    </source>
</evidence>
<evidence type="ECO:0000313" key="8">
    <source>
        <dbReference type="EMBL" id="OAP14300.1"/>
    </source>
</evidence>
<evidence type="ECO:0000313" key="9">
    <source>
        <dbReference type="EMBL" id="VYS50044.1"/>
    </source>
</evidence>
<evidence type="ECO:0000256" key="2">
    <source>
        <dbReference type="ARBA" id="ARBA00006722"/>
    </source>
</evidence>
<dbReference type="GO" id="GO:0005576">
    <property type="term" value="C:extracellular region"/>
    <property type="evidence" value="ECO:0007669"/>
    <property type="project" value="UniProtKB-SubCell"/>
</dbReference>
<evidence type="ECO:0000256" key="1">
    <source>
        <dbReference type="ARBA" id="ARBA00004613"/>
    </source>
</evidence>
<dbReference type="PANTHER" id="PTHR34450:SF4">
    <property type="entry name" value="DEFENSIN-LIKE PROTEIN 226-RELATED"/>
    <property type="match status" value="1"/>
</dbReference>
<dbReference type="InterPro" id="IPR010682">
    <property type="entry name" value="SCRL"/>
</dbReference>
<reference evidence="9 11" key="3">
    <citation type="submission" date="2019-11" db="EMBL/GenBank/DDBJ databases">
        <authorList>
            <person name="Jiao W.-B."/>
            <person name="Schneeberger K."/>
        </authorList>
    </citation>
    <scope>NUCLEOTIDE SEQUENCE [LARGE SCALE GENOMIC DNA]</scope>
    <source>
        <strain evidence="11">cv. An-1</strain>
        <strain evidence="12">cv. C24</strain>
    </source>
</reference>
<comment type="subcellular location">
    <subcellularLocation>
        <location evidence="1">Secreted</location>
    </subcellularLocation>
</comment>
<dbReference type="AlphaFoldDB" id="A0A178W733"/>
<keyword evidence="4 6" id="KW-0732">Signal</keyword>
<feature type="signal peptide" evidence="6">
    <location>
        <begin position="1"/>
        <end position="26"/>
    </location>
</feature>
<dbReference type="EMBL" id="LUHQ01000001">
    <property type="protein sequence ID" value="OAP14300.1"/>
    <property type="molecule type" value="Genomic_DNA"/>
</dbReference>
<evidence type="ECO:0000313" key="7">
    <source>
        <dbReference type="EMBL" id="CAA0316005.1"/>
    </source>
</evidence>
<reference evidence="8" key="2">
    <citation type="submission" date="2016-03" db="EMBL/GenBank/DDBJ databases">
        <title>Full-length assembly of Arabidopsis thaliana Ler reveals the complement of translocations and inversions.</title>
        <authorList>
            <person name="Zapata L."/>
            <person name="Schneeberger K."/>
            <person name="Ossowski S."/>
        </authorList>
    </citation>
    <scope>NUCLEOTIDE SEQUENCE [LARGE SCALE GENOMIC DNA]</scope>
    <source>
        <tissue evidence="8">Leaf</tissue>
    </source>
</reference>
<dbReference type="EMBL" id="CACSHJ010000087">
    <property type="protein sequence ID" value="CAA0316005.1"/>
    <property type="molecule type" value="Genomic_DNA"/>
</dbReference>
<comment type="similarity">
    <text evidence="2">Belongs to the DEFL family.</text>
</comment>
<keyword evidence="5" id="KW-1015">Disulfide bond</keyword>
<evidence type="ECO:0000256" key="5">
    <source>
        <dbReference type="ARBA" id="ARBA00023157"/>
    </source>
</evidence>
<dbReference type="Proteomes" id="UP000434276">
    <property type="component" value="Unassembled WGS sequence"/>
</dbReference>
<dbReference type="Pfam" id="PF06876">
    <property type="entry name" value="SCRL"/>
    <property type="match status" value="1"/>
</dbReference>
<protein>
    <submittedName>
        <fullName evidence="8">SCRL2</fullName>
    </submittedName>
</protein>
<dbReference type="PANTHER" id="PTHR34450">
    <property type="entry name" value="DEFENSIN-LIKE PROTEIN 245-RELATED"/>
    <property type="match status" value="1"/>
</dbReference>
<gene>
    <name evidence="8" type="ordered locus">AXX17_At1g58710</name>
    <name evidence="9" type="ORF">AN1_LOCUS5517</name>
    <name evidence="7" type="ORF">C24_LOCUS5401</name>
</gene>
<accession>A0A178W733</accession>
<proteinExistence type="inferred from homology"/>
<name>A0A178W733_ARATH</name>
<reference evidence="10" key="1">
    <citation type="journal article" date="2016" name="Proc. Natl. Acad. Sci. U.S.A.">
        <title>Chromosome-level assembly of Arabidopsis thaliana Ler reveals the extent of translocation and inversion polymorphisms.</title>
        <authorList>
            <person name="Zapata L."/>
            <person name="Ding J."/>
            <person name="Willing E.M."/>
            <person name="Hartwig B."/>
            <person name="Bezdan D."/>
            <person name="Jiao W.B."/>
            <person name="Patel V."/>
            <person name="Velikkakam James G."/>
            <person name="Koornneef M."/>
            <person name="Ossowski S."/>
            <person name="Schneeberger K."/>
        </authorList>
    </citation>
    <scope>NUCLEOTIDE SEQUENCE [LARGE SCALE GENOMIC DNA]</scope>
    <source>
        <strain evidence="10">cv. Landsberg erecta</strain>
    </source>
</reference>
<evidence type="ECO:0000313" key="10">
    <source>
        <dbReference type="Proteomes" id="UP000078284"/>
    </source>
</evidence>
<dbReference type="Proteomes" id="UP000426265">
    <property type="component" value="Unassembled WGS sequence"/>
</dbReference>
<accession>A0A5S9WS52</accession>
<organism evidence="8 10">
    <name type="scientific">Arabidopsis thaliana</name>
    <name type="common">Mouse-ear cress</name>
    <dbReference type="NCBI Taxonomy" id="3702"/>
    <lineage>
        <taxon>Eukaryota</taxon>
        <taxon>Viridiplantae</taxon>
        <taxon>Streptophyta</taxon>
        <taxon>Embryophyta</taxon>
        <taxon>Tracheophyta</taxon>
        <taxon>Spermatophyta</taxon>
        <taxon>Magnoliopsida</taxon>
        <taxon>eudicotyledons</taxon>
        <taxon>Gunneridae</taxon>
        <taxon>Pentapetalae</taxon>
        <taxon>rosids</taxon>
        <taxon>malvids</taxon>
        <taxon>Brassicales</taxon>
        <taxon>Brassicaceae</taxon>
        <taxon>Camelineae</taxon>
        <taxon>Arabidopsis</taxon>
    </lineage>
</organism>
<dbReference type="GO" id="GO:0007165">
    <property type="term" value="P:signal transduction"/>
    <property type="evidence" value="ECO:0007669"/>
    <property type="project" value="InterPro"/>
</dbReference>
<sequence>MKCGVLFMISCLLTFLVLSHVREVESKTKWGCDMNRPFPGKCGTNGKDTCISDIKKMPGAPKDLVVRCECSQRFVWKGYPPERLCKCQYDC</sequence>
<dbReference type="Proteomes" id="UP000078284">
    <property type="component" value="Chromosome 1"/>
</dbReference>
<dbReference type="EMBL" id="CACRSJ010000104">
    <property type="protein sequence ID" value="VYS50044.1"/>
    <property type="molecule type" value="Genomic_DNA"/>
</dbReference>
<feature type="chain" id="PRO_5036302805" evidence="6">
    <location>
        <begin position="27"/>
        <end position="91"/>
    </location>
</feature>
<evidence type="ECO:0000256" key="4">
    <source>
        <dbReference type="ARBA" id="ARBA00022729"/>
    </source>
</evidence>
<evidence type="ECO:0000256" key="3">
    <source>
        <dbReference type="ARBA" id="ARBA00022525"/>
    </source>
</evidence>
<evidence type="ECO:0000313" key="12">
    <source>
        <dbReference type="Proteomes" id="UP000434276"/>
    </source>
</evidence>
<dbReference type="OrthoDB" id="1021412at2759"/>
<dbReference type="ExpressionAtlas" id="A0A178W733">
    <property type="expression patterns" value="baseline"/>
</dbReference>
<keyword evidence="3" id="KW-0964">Secreted</keyword>
<evidence type="ECO:0000256" key="6">
    <source>
        <dbReference type="SAM" id="SignalP"/>
    </source>
</evidence>